<organism evidence="2 4">
    <name type="scientific">Legionella birminghamensis</name>
    <dbReference type="NCBI Taxonomy" id="28083"/>
    <lineage>
        <taxon>Bacteria</taxon>
        <taxon>Pseudomonadati</taxon>
        <taxon>Pseudomonadota</taxon>
        <taxon>Gammaproteobacteria</taxon>
        <taxon>Legionellales</taxon>
        <taxon>Legionellaceae</taxon>
        <taxon>Legionella</taxon>
    </lineage>
</organism>
<dbReference type="Proteomes" id="UP000054735">
    <property type="component" value="Unassembled WGS sequence"/>
</dbReference>
<sequence>MHLVIYFCGTGNPGEDFLKGYDYANHPDVKTIFVQGCHNPEVCNSAKFPDLKGFAERFGREVFELEEGKFKLSTSDLESKRVGIQTGPYENEKNKLKFPQTTTVTALDEEKEITSVTLAGFSRGGIAAFEMAKVLKKIAPHVEVDVVADQPVPGNAYQIPGSNAASVADCSDCTNIKNATVILGAYTGTRQNVDLRVLAKAPKDYKSYKNQYVAIKKEKLDENTPDKCDIFFVDKDGKETLVSEGARKSLLNKIKEGVHTLNVTTLADLVRPEFIHPEVFHENTSNIHRSFFSQLVPSLPPTAKRNLIVIPRESHHQVRVNAADGEEHLHMAIAKSLAARNYLSPEELARKTEQAKNTYAAHKELPPAPFPPAKQLQGFFGIKKQHVYRYLDKLHPQAGLRSGYGLEKDENLKDWWKRQDKKASRYSTELTKSLVATLNSTDFSKADEVKKLYTEADTWLIIKANSASSRYAQVESLRYHLGVMLEEKLGVTKQEIAQMNRKNLYNNQYFHNEWTKYINPASYFRTPATTALEKAIEDHSFETPSRESDQKLLDALNTWLEGKNAKTSKRFDLVIMMREQLEEVMENTYGLADKPESQTSLSQ</sequence>
<keyword evidence="3" id="KW-1185">Reference proteome</keyword>
<gene>
    <name evidence="1" type="ORF">Lbir_0196</name>
    <name evidence="2" type="ORF">NCTC12437_02030</name>
</gene>
<evidence type="ECO:0000313" key="4">
    <source>
        <dbReference type="Proteomes" id="UP000255066"/>
    </source>
</evidence>
<reference evidence="2 4" key="2">
    <citation type="submission" date="2018-06" db="EMBL/GenBank/DDBJ databases">
        <authorList>
            <consortium name="Pathogen Informatics"/>
            <person name="Doyle S."/>
        </authorList>
    </citation>
    <scope>NUCLEOTIDE SEQUENCE [LARGE SCALE GENOMIC DNA]</scope>
    <source>
        <strain evidence="2 4">NCTC12437</strain>
    </source>
</reference>
<accession>A0A378IAN7</accession>
<evidence type="ECO:0000313" key="3">
    <source>
        <dbReference type="Proteomes" id="UP000054735"/>
    </source>
</evidence>
<dbReference type="EMBL" id="UGNW01000001">
    <property type="protein sequence ID" value="STX32249.1"/>
    <property type="molecule type" value="Genomic_DNA"/>
</dbReference>
<name>A0A378IAN7_9GAMM</name>
<evidence type="ECO:0000313" key="2">
    <source>
        <dbReference type="EMBL" id="STX32249.1"/>
    </source>
</evidence>
<dbReference type="OrthoDB" id="1432332at2"/>
<dbReference type="RefSeq" id="WP_058522310.1">
    <property type="nucleotide sequence ID" value="NZ_CAAAHV010000034.1"/>
</dbReference>
<protein>
    <submittedName>
        <fullName evidence="2">Uncharacterized protein</fullName>
    </submittedName>
</protein>
<dbReference type="EMBL" id="LNXT01000001">
    <property type="protein sequence ID" value="KTC76127.1"/>
    <property type="molecule type" value="Genomic_DNA"/>
</dbReference>
<dbReference type="AlphaFoldDB" id="A0A378IAN7"/>
<evidence type="ECO:0000313" key="1">
    <source>
        <dbReference type="EMBL" id="KTC76127.1"/>
    </source>
</evidence>
<dbReference type="Proteomes" id="UP000255066">
    <property type="component" value="Unassembled WGS sequence"/>
</dbReference>
<dbReference type="STRING" id="28083.Lbir_0196"/>
<reference evidence="1 3" key="1">
    <citation type="submission" date="2015-11" db="EMBL/GenBank/DDBJ databases">
        <title>Genomic analysis of 38 Legionella species identifies large and diverse effector repertoires.</title>
        <authorList>
            <person name="Burstein D."/>
            <person name="Amaro F."/>
            <person name="Zusman T."/>
            <person name="Lifshitz Z."/>
            <person name="Cohen O."/>
            <person name="Gilbert J.A."/>
            <person name="Pupko T."/>
            <person name="Shuman H.A."/>
            <person name="Segal G."/>
        </authorList>
    </citation>
    <scope>NUCLEOTIDE SEQUENCE [LARGE SCALE GENOMIC DNA]</scope>
    <source>
        <strain evidence="1 3">CDC#1407-AL-14</strain>
    </source>
</reference>
<proteinExistence type="predicted"/>